<dbReference type="InterPro" id="IPR036412">
    <property type="entry name" value="HAD-like_sf"/>
</dbReference>
<dbReference type="PANTHER" id="PTHR10000">
    <property type="entry name" value="PHOSPHOSERINE PHOSPHATASE"/>
    <property type="match status" value="1"/>
</dbReference>
<evidence type="ECO:0000313" key="2">
    <source>
        <dbReference type="Proteomes" id="UP000037392"/>
    </source>
</evidence>
<accession>A0A0J9EB39</accession>
<dbReference type="SFLD" id="SFLDS00003">
    <property type="entry name" value="Haloacid_Dehalogenase"/>
    <property type="match status" value="1"/>
</dbReference>
<comment type="caution">
    <text evidence="1">The sequence shown here is derived from an EMBL/GenBank/DDBJ whole genome shotgun (WGS) entry which is preliminary data.</text>
</comment>
<proteinExistence type="predicted"/>
<dbReference type="OrthoDB" id="9781413at2"/>
<evidence type="ECO:0000313" key="1">
    <source>
        <dbReference type="EMBL" id="KMW12915.1"/>
    </source>
</evidence>
<dbReference type="EMBL" id="ADLK01000047">
    <property type="protein sequence ID" value="KMW12915.1"/>
    <property type="molecule type" value="Genomic_DNA"/>
</dbReference>
<dbReference type="PATRIC" id="fig|742734.4.peg.5445"/>
<protein>
    <recommendedName>
        <fullName evidence="3">Cof-like hydrolase</fullName>
    </recommendedName>
</protein>
<dbReference type="SUPFAM" id="SSF56784">
    <property type="entry name" value="HAD-like"/>
    <property type="match status" value="1"/>
</dbReference>
<dbReference type="PANTHER" id="PTHR10000:SF55">
    <property type="entry name" value="5-AMINO-6-(5-PHOSPHO-D-RIBITYLAMINO)URACIL PHOSPHATASE YCSE"/>
    <property type="match status" value="1"/>
</dbReference>
<dbReference type="InterPro" id="IPR000150">
    <property type="entry name" value="Cof"/>
</dbReference>
<evidence type="ECO:0008006" key="3">
    <source>
        <dbReference type="Google" id="ProtNLM"/>
    </source>
</evidence>
<reference evidence="1 2" key="1">
    <citation type="submission" date="2011-04" db="EMBL/GenBank/DDBJ databases">
        <title>The Genome Sequence of Clostridium citroniae WAL-19142.</title>
        <authorList>
            <consortium name="The Broad Institute Genome Sequencing Platform"/>
            <person name="Earl A."/>
            <person name="Ward D."/>
            <person name="Feldgarden M."/>
            <person name="Gevers D."/>
            <person name="Warren Y.A."/>
            <person name="Tyrrell K.L."/>
            <person name="Citron D.M."/>
            <person name="Goldstein E.J."/>
            <person name="Daigneault M."/>
            <person name="Allen-Vercoe E."/>
            <person name="Young S.K."/>
            <person name="Zeng Q."/>
            <person name="Gargeya S."/>
            <person name="Fitzgerald M."/>
            <person name="Haas B."/>
            <person name="Abouelleil A."/>
            <person name="Alvarado L."/>
            <person name="Arachchi H.M."/>
            <person name="Berlin A."/>
            <person name="Brown A."/>
            <person name="Chapman S.B."/>
            <person name="Chen Z."/>
            <person name="Dunbar C."/>
            <person name="Freedman E."/>
            <person name="Gearin G."/>
            <person name="Gellesch M."/>
            <person name="Goldberg J."/>
            <person name="Griggs A."/>
            <person name="Gujja S."/>
            <person name="Heilman E.R."/>
            <person name="Heiman D."/>
            <person name="Howarth C."/>
            <person name="Larson L."/>
            <person name="Lui A."/>
            <person name="MacDonald P.J."/>
            <person name="Mehta T."/>
            <person name="Montmayeur A."/>
            <person name="Murphy C."/>
            <person name="Neiman D."/>
            <person name="Pearson M."/>
            <person name="Priest M."/>
            <person name="Roberts A."/>
            <person name="Saif S."/>
            <person name="Shea T."/>
            <person name="Shenoy N."/>
            <person name="Sisk P."/>
            <person name="Stolte C."/>
            <person name="Sykes S."/>
            <person name="White J."/>
            <person name="Yandava C."/>
            <person name="Wortman J."/>
            <person name="Nusbaum C."/>
            <person name="Birren B."/>
        </authorList>
    </citation>
    <scope>NUCLEOTIDE SEQUENCE [LARGE SCALE GENOMIC DNA]</scope>
    <source>
        <strain evidence="1 2">WAL-19142</strain>
    </source>
</reference>
<sequence>MKSIGLIALDLDGTLLDSRKRLSPRNKEALIKCARMGIQIVPTTGRAVDGIMEEIRMLPGVNYAITANGGTVADLENARCLLRRTLTNEKTLEILSIADKYNAMYDPYINGRGITQPEFIDHMENYGVSPTIQKMVRATRDVVPNVIRYVKECGSDAEKVNIYLGDLEERKTLREDLGSVEGIVISSSLYNNLEINAHGATKGNALMWLADYLSIDRKATMAFGDGENDISMIEAAGVGVAMGNGLEAVKAAADEITLTNDEDGVAAAIERLIIN</sequence>
<dbReference type="RefSeq" id="WP_007870387.1">
    <property type="nucleotide sequence ID" value="NZ_KQ235885.1"/>
</dbReference>
<dbReference type="Pfam" id="PF08282">
    <property type="entry name" value="Hydrolase_3"/>
    <property type="match status" value="1"/>
</dbReference>
<name>A0A0J9EB39_9FIRM</name>
<dbReference type="SFLD" id="SFLDG01140">
    <property type="entry name" value="C2.B:_Phosphomannomutase_and_P"/>
    <property type="match status" value="1"/>
</dbReference>
<dbReference type="Gene3D" id="3.40.50.1000">
    <property type="entry name" value="HAD superfamily/HAD-like"/>
    <property type="match status" value="1"/>
</dbReference>
<dbReference type="Gene3D" id="3.30.1240.10">
    <property type="match status" value="1"/>
</dbReference>
<gene>
    <name evidence="1" type="ORF">HMPREF9470_05087</name>
</gene>
<dbReference type="Proteomes" id="UP000037392">
    <property type="component" value="Unassembled WGS sequence"/>
</dbReference>
<dbReference type="GeneID" id="93164872"/>
<dbReference type="NCBIfam" id="TIGR01484">
    <property type="entry name" value="HAD-SF-IIB"/>
    <property type="match status" value="1"/>
</dbReference>
<dbReference type="InterPro" id="IPR006379">
    <property type="entry name" value="HAD-SF_hydro_IIB"/>
</dbReference>
<dbReference type="GO" id="GO:0005829">
    <property type="term" value="C:cytosol"/>
    <property type="evidence" value="ECO:0007669"/>
    <property type="project" value="TreeGrafter"/>
</dbReference>
<dbReference type="InterPro" id="IPR023214">
    <property type="entry name" value="HAD_sf"/>
</dbReference>
<dbReference type="GO" id="GO:0016791">
    <property type="term" value="F:phosphatase activity"/>
    <property type="evidence" value="ECO:0007669"/>
    <property type="project" value="TreeGrafter"/>
</dbReference>
<dbReference type="CDD" id="cd07516">
    <property type="entry name" value="HAD_Pase"/>
    <property type="match status" value="1"/>
</dbReference>
<dbReference type="AlphaFoldDB" id="A0A0J9EB39"/>
<dbReference type="NCBIfam" id="TIGR00099">
    <property type="entry name" value="Cof-subfamily"/>
    <property type="match status" value="1"/>
</dbReference>
<organism evidence="1 2">
    <name type="scientific">[Clostridium] citroniae WAL-19142</name>
    <dbReference type="NCBI Taxonomy" id="742734"/>
    <lineage>
        <taxon>Bacteria</taxon>
        <taxon>Bacillati</taxon>
        <taxon>Bacillota</taxon>
        <taxon>Clostridia</taxon>
        <taxon>Lachnospirales</taxon>
        <taxon>Lachnospiraceae</taxon>
        <taxon>Enterocloster</taxon>
    </lineage>
</organism>
<dbReference type="GO" id="GO:0000287">
    <property type="term" value="F:magnesium ion binding"/>
    <property type="evidence" value="ECO:0007669"/>
    <property type="project" value="TreeGrafter"/>
</dbReference>
<dbReference type="PROSITE" id="PS01229">
    <property type="entry name" value="COF_2"/>
    <property type="match status" value="1"/>
</dbReference>